<feature type="compositionally biased region" description="Polar residues" evidence="1">
    <location>
        <begin position="128"/>
        <end position="138"/>
    </location>
</feature>
<comment type="caution">
    <text evidence="2">The sequence shown here is derived from an EMBL/GenBank/DDBJ whole genome shotgun (WGS) entry which is preliminary data.</text>
</comment>
<feature type="region of interest" description="Disordered" evidence="1">
    <location>
        <begin position="119"/>
        <end position="144"/>
    </location>
</feature>
<feature type="region of interest" description="Disordered" evidence="1">
    <location>
        <begin position="260"/>
        <end position="339"/>
    </location>
</feature>
<feature type="compositionally biased region" description="Basic and acidic residues" evidence="1">
    <location>
        <begin position="368"/>
        <end position="378"/>
    </location>
</feature>
<dbReference type="EMBL" id="BFEA01000184">
    <property type="protein sequence ID" value="GBG73477.1"/>
    <property type="molecule type" value="Genomic_DNA"/>
</dbReference>
<reference evidence="2 3" key="1">
    <citation type="journal article" date="2018" name="Cell">
        <title>The Chara Genome: Secondary Complexity and Implications for Plant Terrestrialization.</title>
        <authorList>
            <person name="Nishiyama T."/>
            <person name="Sakayama H."/>
            <person name="Vries J.D."/>
            <person name="Buschmann H."/>
            <person name="Saint-Marcoux D."/>
            <person name="Ullrich K.K."/>
            <person name="Haas F.B."/>
            <person name="Vanderstraeten L."/>
            <person name="Becker D."/>
            <person name="Lang D."/>
            <person name="Vosolsobe S."/>
            <person name="Rombauts S."/>
            <person name="Wilhelmsson P.K.I."/>
            <person name="Janitza P."/>
            <person name="Kern R."/>
            <person name="Heyl A."/>
            <person name="Rumpler F."/>
            <person name="Villalobos L.I.A.C."/>
            <person name="Clay J.M."/>
            <person name="Skokan R."/>
            <person name="Toyoda A."/>
            <person name="Suzuki Y."/>
            <person name="Kagoshima H."/>
            <person name="Schijlen E."/>
            <person name="Tajeshwar N."/>
            <person name="Catarino B."/>
            <person name="Hetherington A.J."/>
            <person name="Saltykova A."/>
            <person name="Bonnot C."/>
            <person name="Breuninger H."/>
            <person name="Symeonidi A."/>
            <person name="Radhakrishnan G.V."/>
            <person name="Van Nieuwerburgh F."/>
            <person name="Deforce D."/>
            <person name="Chang C."/>
            <person name="Karol K.G."/>
            <person name="Hedrich R."/>
            <person name="Ulvskov P."/>
            <person name="Glockner G."/>
            <person name="Delwiche C.F."/>
            <person name="Petrasek J."/>
            <person name="Van de Peer Y."/>
            <person name="Friml J."/>
            <person name="Beilby M."/>
            <person name="Dolan L."/>
            <person name="Kohara Y."/>
            <person name="Sugano S."/>
            <person name="Fujiyama A."/>
            <person name="Delaux P.-M."/>
            <person name="Quint M."/>
            <person name="TheiBen G."/>
            <person name="Hagemann M."/>
            <person name="Harholt J."/>
            <person name="Dunand C."/>
            <person name="Zachgo S."/>
            <person name="Langdale J."/>
            <person name="Maumus F."/>
            <person name="Straeten D.V.D."/>
            <person name="Gould S.B."/>
            <person name="Rensing S.A."/>
        </authorList>
    </citation>
    <scope>NUCLEOTIDE SEQUENCE [LARGE SCALE GENOMIC DNA]</scope>
    <source>
        <strain evidence="2 3">S276</strain>
    </source>
</reference>
<evidence type="ECO:0000313" key="3">
    <source>
        <dbReference type="Proteomes" id="UP000265515"/>
    </source>
</evidence>
<gene>
    <name evidence="2" type="ORF">CBR_g16818</name>
</gene>
<protein>
    <submittedName>
        <fullName evidence="2">Uncharacterized protein</fullName>
    </submittedName>
</protein>
<sequence length="611" mass="67463">MLGTPGSNDDETSSTRQMQSSEASDDLDCESRRPFRIPMEGNFRGCELRTSWTGDRAHVDSCVIDGAGGDVEEYSHNRLHCDILSRLGEDDPRARVHESVPTSDVEDAKTRGQCDFLHASDAVDGGRQEQSLNRSQDGSDPLQPPCGPLLFVAVRASRTRLAGSIILWVDDGEYNFKFTLKKHYRSDGSVDGIAKGCKVVGKMFGGYGRRAMSLPHFLPLASGHDEAVHVTDFLEVWAKAGTFVSAVDIGPGTSISGPVGFAGGECSEREMGGQGGLPDTPPDQEVGMSDDSEDDHPRAPLKPGLHVSRRHGLLGESTPHGGGNGERLRQGSESTTPRGLVERIGSFVRGMQVAEVSPGDRAGGMQVREVRGSDETTRRARPAPGELQTELSQEREASRNVVGDEVSEQGLFRERSVEKTQSGGKRNLPDEEEREGLGALKRQRKDEVRKWVRFMALAMKKTPYTPIWNLSMEAKKRKEWAEKLRYYLPLAIADDSVFALGLKFYEEWSKGKLLASDDRCWTEKPPTHEEVAKPGLSTVTDSQGLKKHVWYVKVDDPSLKKGRGKPKKGAEEKTFYVQVPELDVHCWKELVDLTDRDKKRLLNGVLNLNVV</sequence>
<dbReference type="AlphaFoldDB" id="A0A388KTU4"/>
<organism evidence="2 3">
    <name type="scientific">Chara braunii</name>
    <name type="common">Braun's stonewort</name>
    <dbReference type="NCBI Taxonomy" id="69332"/>
    <lineage>
        <taxon>Eukaryota</taxon>
        <taxon>Viridiplantae</taxon>
        <taxon>Streptophyta</taxon>
        <taxon>Charophyceae</taxon>
        <taxon>Charales</taxon>
        <taxon>Characeae</taxon>
        <taxon>Chara</taxon>
    </lineage>
</organism>
<accession>A0A388KTU4</accession>
<proteinExistence type="predicted"/>
<dbReference type="Gramene" id="GBG73477">
    <property type="protein sequence ID" value="GBG73477"/>
    <property type="gene ID" value="CBR_g16818"/>
</dbReference>
<name>A0A388KTU4_CHABU</name>
<dbReference type="Proteomes" id="UP000265515">
    <property type="component" value="Unassembled WGS sequence"/>
</dbReference>
<feature type="region of interest" description="Disordered" evidence="1">
    <location>
        <begin position="355"/>
        <end position="440"/>
    </location>
</feature>
<evidence type="ECO:0000256" key="1">
    <source>
        <dbReference type="SAM" id="MobiDB-lite"/>
    </source>
</evidence>
<evidence type="ECO:0000313" key="2">
    <source>
        <dbReference type="EMBL" id="GBG73477.1"/>
    </source>
</evidence>
<feature type="region of interest" description="Disordered" evidence="1">
    <location>
        <begin position="1"/>
        <end position="33"/>
    </location>
</feature>
<keyword evidence="3" id="KW-1185">Reference proteome</keyword>